<proteinExistence type="inferred from homology"/>
<protein>
    <submittedName>
        <fullName evidence="8">Vacuolar protein sorting-associated protein 20</fullName>
    </submittedName>
</protein>
<feature type="compositionally biased region" description="Basic residues" evidence="7">
    <location>
        <begin position="204"/>
        <end position="214"/>
    </location>
</feature>
<organism evidence="8 9">
    <name type="scientific">Discina gigas</name>
    <dbReference type="NCBI Taxonomy" id="1032678"/>
    <lineage>
        <taxon>Eukaryota</taxon>
        <taxon>Fungi</taxon>
        <taxon>Dikarya</taxon>
        <taxon>Ascomycota</taxon>
        <taxon>Pezizomycotina</taxon>
        <taxon>Pezizomycetes</taxon>
        <taxon>Pezizales</taxon>
        <taxon>Discinaceae</taxon>
        <taxon>Discina</taxon>
    </lineage>
</organism>
<evidence type="ECO:0000313" key="9">
    <source>
        <dbReference type="Proteomes" id="UP001447188"/>
    </source>
</evidence>
<dbReference type="Proteomes" id="UP001447188">
    <property type="component" value="Unassembled WGS sequence"/>
</dbReference>
<dbReference type="PANTHER" id="PTHR22761:SF5">
    <property type="entry name" value="CHARGED MULTIVESICULAR BODY PROTEIN 6"/>
    <property type="match status" value="1"/>
</dbReference>
<keyword evidence="4" id="KW-0967">Endosome</keyword>
<name>A0ABR3GMB1_9PEZI</name>
<evidence type="ECO:0000256" key="7">
    <source>
        <dbReference type="SAM" id="MobiDB-lite"/>
    </source>
</evidence>
<keyword evidence="5" id="KW-0653">Protein transport</keyword>
<evidence type="ECO:0000256" key="6">
    <source>
        <dbReference type="ARBA" id="ARBA00023136"/>
    </source>
</evidence>
<dbReference type="EMBL" id="JBBBZM010000039">
    <property type="protein sequence ID" value="KAL0637055.1"/>
    <property type="molecule type" value="Genomic_DNA"/>
</dbReference>
<dbReference type="InterPro" id="IPR005024">
    <property type="entry name" value="Snf7_fam"/>
</dbReference>
<dbReference type="Gene3D" id="1.10.287.1060">
    <property type="entry name" value="ESAT-6-like"/>
    <property type="match status" value="1"/>
</dbReference>
<comment type="subcellular location">
    <subcellularLocation>
        <location evidence="1">Endosome membrane</location>
    </subcellularLocation>
</comment>
<keyword evidence="9" id="KW-1185">Reference proteome</keyword>
<accession>A0ABR3GMB1</accession>
<comment type="caution">
    <text evidence="8">The sequence shown here is derived from an EMBL/GenBank/DDBJ whole genome shotgun (WGS) entry which is preliminary data.</text>
</comment>
<gene>
    <name evidence="8" type="primary">VPS20</name>
    <name evidence="8" type="ORF">Q9L58_003878</name>
</gene>
<evidence type="ECO:0000256" key="1">
    <source>
        <dbReference type="ARBA" id="ARBA00004608"/>
    </source>
</evidence>
<feature type="compositionally biased region" description="Basic and acidic residues" evidence="7">
    <location>
        <begin position="215"/>
        <end position="229"/>
    </location>
</feature>
<comment type="similarity">
    <text evidence="2">Belongs to the SNF7 family.</text>
</comment>
<feature type="region of interest" description="Disordered" evidence="7">
    <location>
        <begin position="188"/>
        <end position="229"/>
    </location>
</feature>
<evidence type="ECO:0000256" key="4">
    <source>
        <dbReference type="ARBA" id="ARBA00022753"/>
    </source>
</evidence>
<dbReference type="PANTHER" id="PTHR22761">
    <property type="entry name" value="CHARGED MULTIVESICULAR BODY PROTEIN"/>
    <property type="match status" value="1"/>
</dbReference>
<reference evidence="8 9" key="1">
    <citation type="submission" date="2024-02" db="EMBL/GenBank/DDBJ databases">
        <title>Discinaceae phylogenomics.</title>
        <authorList>
            <person name="Dirks A.C."/>
            <person name="James T.Y."/>
        </authorList>
    </citation>
    <scope>NUCLEOTIDE SEQUENCE [LARGE SCALE GENOMIC DNA]</scope>
    <source>
        <strain evidence="8 9">ACD0624</strain>
    </source>
</reference>
<evidence type="ECO:0000256" key="5">
    <source>
        <dbReference type="ARBA" id="ARBA00022927"/>
    </source>
</evidence>
<sequence length="229" mass="26524">MGNTSSHRVTAQDRAILDMKIQRDKLRQYQKKIQTVLDREHQIAKEMVQKGDNARALLALRKRKYQEQLLVKTDGQLQALEELTSTVEFSLVQKDVLYGLRQGNQVLKEIHREMSLESVEKLMEETAEGIAYQREISNMLGGRMSNEEEDEAEDELAQMEREERLKTMQAQMPSAPVVAPVTKEHVEDMQHVEEEEEEAESERKARRAKERAKARRVELARAKPEPMLA</sequence>
<evidence type="ECO:0000256" key="3">
    <source>
        <dbReference type="ARBA" id="ARBA00022448"/>
    </source>
</evidence>
<dbReference type="Pfam" id="PF03357">
    <property type="entry name" value="Snf7"/>
    <property type="match status" value="1"/>
</dbReference>
<keyword evidence="3" id="KW-0813">Transport</keyword>
<evidence type="ECO:0000256" key="2">
    <source>
        <dbReference type="ARBA" id="ARBA00006190"/>
    </source>
</evidence>
<keyword evidence="6" id="KW-0472">Membrane</keyword>
<evidence type="ECO:0000313" key="8">
    <source>
        <dbReference type="EMBL" id="KAL0637055.1"/>
    </source>
</evidence>